<reference evidence="6 7" key="1">
    <citation type="journal article" date="2020" name="Int. J. Syst. Evol. Microbiol.">
        <title>Novel acetic acid bacteria from cider fermentations: Acetobacter conturbans sp. nov. and Acetobacter fallax sp. nov.</title>
        <authorList>
            <person name="Sombolestani A.S."/>
            <person name="Cleenwerck I."/>
            <person name="Cnockaert M."/>
            <person name="Borremans W."/>
            <person name="Wieme A.D."/>
            <person name="De Vuyst L."/>
            <person name="Vandamme P."/>
        </authorList>
    </citation>
    <scope>NUCLEOTIDE SEQUENCE [LARGE SCALE GENOMIC DNA]</scope>
    <source>
        <strain evidence="6 7">LMG 30640</strain>
    </source>
</reference>
<evidence type="ECO:0000259" key="4">
    <source>
        <dbReference type="Pfam" id="PF03486"/>
    </source>
</evidence>
<dbReference type="InterPro" id="IPR036188">
    <property type="entry name" value="FAD/NAD-bd_sf"/>
</dbReference>
<dbReference type="Pfam" id="PF22780">
    <property type="entry name" value="HI0933_like_1st"/>
    <property type="match status" value="1"/>
</dbReference>
<dbReference type="Gene3D" id="3.50.50.60">
    <property type="entry name" value="FAD/NAD(P)-binding domain"/>
    <property type="match status" value="1"/>
</dbReference>
<dbReference type="Pfam" id="PF03486">
    <property type="entry name" value="HI0933_like"/>
    <property type="match status" value="1"/>
</dbReference>
<proteinExistence type="predicted"/>
<dbReference type="InterPro" id="IPR022460">
    <property type="entry name" value="Flavoprotein_PP4765"/>
</dbReference>
<comment type="cofactor">
    <cofactor evidence="1">
        <name>FAD</name>
        <dbReference type="ChEBI" id="CHEBI:57692"/>
    </cofactor>
</comment>
<dbReference type="EMBL" id="WOTB01000019">
    <property type="protein sequence ID" value="NHN85722.1"/>
    <property type="molecule type" value="Genomic_DNA"/>
</dbReference>
<keyword evidence="3" id="KW-0274">FAD</keyword>
<accession>A0ABX0JSD0</accession>
<dbReference type="PANTHER" id="PTHR42887">
    <property type="entry name" value="OS12G0638800 PROTEIN"/>
    <property type="match status" value="1"/>
</dbReference>
<dbReference type="InterPro" id="IPR055178">
    <property type="entry name" value="RsdA/BaiN/AoA(So)-like_dom"/>
</dbReference>
<evidence type="ECO:0000313" key="6">
    <source>
        <dbReference type="EMBL" id="NHN85722.1"/>
    </source>
</evidence>
<evidence type="ECO:0000256" key="1">
    <source>
        <dbReference type="ARBA" id="ARBA00001974"/>
    </source>
</evidence>
<keyword evidence="2" id="KW-0285">Flavoprotein</keyword>
<dbReference type="NCBIfam" id="TIGR00275">
    <property type="entry name" value="aminoacetone oxidase family FAD-binding enzyme"/>
    <property type="match status" value="1"/>
</dbReference>
<dbReference type="InterPro" id="IPR057661">
    <property type="entry name" value="RsdA/BaiN/AoA(So)_Rossmann"/>
</dbReference>
<dbReference type="PANTHER" id="PTHR42887:SF1">
    <property type="entry name" value="BLR3961 PROTEIN"/>
    <property type="match status" value="1"/>
</dbReference>
<dbReference type="SUPFAM" id="SSF51905">
    <property type="entry name" value="FAD/NAD(P)-binding domain"/>
    <property type="match status" value="1"/>
</dbReference>
<dbReference type="PRINTS" id="PR00419">
    <property type="entry name" value="ADXRDTASE"/>
</dbReference>
<dbReference type="Proteomes" id="UP000635278">
    <property type="component" value="Unassembled WGS sequence"/>
</dbReference>
<comment type="caution">
    <text evidence="6">The sequence shown here is derived from an EMBL/GenBank/DDBJ whole genome shotgun (WGS) entry which is preliminary data.</text>
</comment>
<evidence type="ECO:0000256" key="2">
    <source>
        <dbReference type="ARBA" id="ARBA00022630"/>
    </source>
</evidence>
<feature type="domain" description="RsdA/BaiN/AoA(So)-like Rossmann fold-like" evidence="4">
    <location>
        <begin position="13"/>
        <end position="403"/>
    </location>
</feature>
<dbReference type="SUPFAM" id="SSF160996">
    <property type="entry name" value="HI0933 insert domain-like"/>
    <property type="match status" value="1"/>
</dbReference>
<dbReference type="InterPro" id="IPR023166">
    <property type="entry name" value="BaiN-like_dom_sf"/>
</dbReference>
<organism evidence="6 7">
    <name type="scientific">Acetobacter musti</name>
    <dbReference type="NCBI Taxonomy" id="864732"/>
    <lineage>
        <taxon>Bacteria</taxon>
        <taxon>Pseudomonadati</taxon>
        <taxon>Pseudomonadota</taxon>
        <taxon>Alphaproteobacteria</taxon>
        <taxon>Acetobacterales</taxon>
        <taxon>Acetobacteraceae</taxon>
        <taxon>Acetobacter</taxon>
    </lineage>
</organism>
<evidence type="ECO:0000313" key="7">
    <source>
        <dbReference type="Proteomes" id="UP000635278"/>
    </source>
</evidence>
<dbReference type="Gene3D" id="2.40.30.10">
    <property type="entry name" value="Translation factors"/>
    <property type="match status" value="1"/>
</dbReference>
<sequence>MTTIQPVPGDIPHIVVVGAGPAGLAAAETLAAAGCAVTVMDRMPSPGRKFLMAGRSGLNLTNAESGPAFLHRYGPAAGWLGPALAAFTPGMMVAWAEELGQPCFTGSSGRVFPKAMKASPLLRAWLGRLGTSGVTLRSGTAWTGWDEGNQPAFAQKDGVPVVIPHADATLLALGGASWSRLGSDGAWAEIFRRKGISLAPFRPANCGFTVAWSGILRERFAGTPLKRIALSFAGTTIRGEAVITRAGLEGGAVYALAAPLRDAIERDGSATLSVDLRPDLDVVALTDRLGKTRARESLSNRLRKAVQLPPVAIALLREAGPLPATDEGLARRIKAVPIRLIAPDDLERAISTAGGVPQSAVDAGFMLRAVPGAFVCGEMLDWEAPTGGYLLQACMATGRAAARGALDWLRR</sequence>
<feature type="domain" description="RsdA/BaiN/AoA(So)-like insert" evidence="5">
    <location>
        <begin position="202"/>
        <end position="350"/>
    </location>
</feature>
<evidence type="ECO:0000259" key="5">
    <source>
        <dbReference type="Pfam" id="PF22780"/>
    </source>
</evidence>
<name>A0ABX0JSD0_9PROT</name>
<gene>
    <name evidence="6" type="ORF">GOB93_13870</name>
</gene>
<protein>
    <submittedName>
        <fullName evidence="6">TIGR03862 family flavoprotein</fullName>
    </submittedName>
</protein>
<dbReference type="NCBIfam" id="TIGR03862">
    <property type="entry name" value="flavo_PP4765"/>
    <property type="match status" value="1"/>
</dbReference>
<evidence type="ECO:0000256" key="3">
    <source>
        <dbReference type="ARBA" id="ARBA00022827"/>
    </source>
</evidence>
<dbReference type="Gene3D" id="1.10.8.260">
    <property type="entry name" value="HI0933 insert domain-like"/>
    <property type="match status" value="1"/>
</dbReference>
<dbReference type="InterPro" id="IPR004792">
    <property type="entry name" value="BaiN-like"/>
</dbReference>
<dbReference type="RefSeq" id="WP_173584107.1">
    <property type="nucleotide sequence ID" value="NZ_WOTB01000019.1"/>
</dbReference>
<keyword evidence="7" id="KW-1185">Reference proteome</keyword>